<comment type="caution">
    <text evidence="1">The sequence shown here is derived from an EMBL/GenBank/DDBJ whole genome shotgun (WGS) entry which is preliminary data.</text>
</comment>
<dbReference type="RefSeq" id="WP_229960318.1">
    <property type="nucleotide sequence ID" value="NZ_JAJJWI010000007.1"/>
</dbReference>
<evidence type="ECO:0008006" key="3">
    <source>
        <dbReference type="Google" id="ProtNLM"/>
    </source>
</evidence>
<keyword evidence="2" id="KW-1185">Reference proteome</keyword>
<sequence>MKELDIRSLLENIERKVYQQEITTDADLTTMINTEINKAINLKYKQEKGTDYDLDSSLKNISCTTLECYLDHLKSVEKKLEKPHNITAQCTPVEEREINRRLLLILNRLKGYSRK</sequence>
<reference evidence="2" key="1">
    <citation type="journal article" date="2019" name="Int. J. Syst. Evol. Microbiol.">
        <title>The Global Catalogue of Microorganisms (GCM) 10K type strain sequencing project: providing services to taxonomists for standard genome sequencing and annotation.</title>
        <authorList>
            <consortium name="The Broad Institute Genomics Platform"/>
            <consortium name="The Broad Institute Genome Sequencing Center for Infectious Disease"/>
            <person name="Wu L."/>
            <person name="Ma J."/>
        </authorList>
    </citation>
    <scope>NUCLEOTIDE SEQUENCE [LARGE SCALE GENOMIC DNA]</scope>
    <source>
        <strain evidence="2">JCM 16545</strain>
    </source>
</reference>
<name>A0ABW4WWX8_9BACT</name>
<proteinExistence type="predicted"/>
<dbReference type="EMBL" id="JBHUHV010000019">
    <property type="protein sequence ID" value="MFD2066515.1"/>
    <property type="molecule type" value="Genomic_DNA"/>
</dbReference>
<dbReference type="Proteomes" id="UP001597369">
    <property type="component" value="Unassembled WGS sequence"/>
</dbReference>
<protein>
    <recommendedName>
        <fullName evidence="3">Phage protein</fullName>
    </recommendedName>
</protein>
<organism evidence="1 2">
    <name type="scientific">Pontibacter silvestris</name>
    <dbReference type="NCBI Taxonomy" id="2305183"/>
    <lineage>
        <taxon>Bacteria</taxon>
        <taxon>Pseudomonadati</taxon>
        <taxon>Bacteroidota</taxon>
        <taxon>Cytophagia</taxon>
        <taxon>Cytophagales</taxon>
        <taxon>Hymenobacteraceae</taxon>
        <taxon>Pontibacter</taxon>
    </lineage>
</organism>
<gene>
    <name evidence="1" type="ORF">ACFSKU_06425</name>
</gene>
<evidence type="ECO:0000313" key="2">
    <source>
        <dbReference type="Proteomes" id="UP001597369"/>
    </source>
</evidence>
<evidence type="ECO:0000313" key="1">
    <source>
        <dbReference type="EMBL" id="MFD2066515.1"/>
    </source>
</evidence>
<accession>A0ABW4WWX8</accession>